<dbReference type="Pfam" id="PF05368">
    <property type="entry name" value="NmrA"/>
    <property type="match status" value="1"/>
</dbReference>
<dbReference type="InterPro" id="IPR045312">
    <property type="entry name" value="PCBER-like"/>
</dbReference>
<reference evidence="4 5" key="1">
    <citation type="submission" date="2015-09" db="EMBL/GenBank/DDBJ databases">
        <title>Host preference determinants of Valsa canker pathogens revealed by comparative genomics.</title>
        <authorList>
            <person name="Yin Z."/>
            <person name="Huang L."/>
        </authorList>
    </citation>
    <scope>NUCLEOTIDE SEQUENCE [LARGE SCALE GENOMIC DNA]</scope>
    <source>
        <strain evidence="4 5">YSFL</strain>
    </source>
</reference>
<dbReference type="Proteomes" id="UP000284375">
    <property type="component" value="Unassembled WGS sequence"/>
</dbReference>
<evidence type="ECO:0000256" key="1">
    <source>
        <dbReference type="ARBA" id="ARBA00022857"/>
    </source>
</evidence>
<gene>
    <name evidence="4" type="ORF">VSDG_05473</name>
</gene>
<evidence type="ECO:0000313" key="4">
    <source>
        <dbReference type="EMBL" id="ROV96378.1"/>
    </source>
</evidence>
<accession>A0A423VZB9</accession>
<dbReference type="EMBL" id="LJZO01000020">
    <property type="protein sequence ID" value="ROV96378.1"/>
    <property type="molecule type" value="Genomic_DNA"/>
</dbReference>
<keyword evidence="2" id="KW-0560">Oxidoreductase</keyword>
<dbReference type="PANTHER" id="PTHR47706">
    <property type="entry name" value="NMRA-LIKE FAMILY PROTEIN"/>
    <property type="match status" value="1"/>
</dbReference>
<dbReference type="PANTHER" id="PTHR47706:SF7">
    <property type="entry name" value="CIPA-LIKE, PUTATIVE (AFU_ORTHOLOGUE AFUA_1G01630)-RELATED"/>
    <property type="match status" value="1"/>
</dbReference>
<dbReference type="SUPFAM" id="SSF51735">
    <property type="entry name" value="NAD(P)-binding Rossmann-fold domains"/>
    <property type="match status" value="1"/>
</dbReference>
<protein>
    <recommendedName>
        <fullName evidence="3">NmrA-like domain-containing protein</fullName>
    </recommendedName>
</protein>
<dbReference type="AlphaFoldDB" id="A0A423VZB9"/>
<dbReference type="GO" id="GO:0016491">
    <property type="term" value="F:oxidoreductase activity"/>
    <property type="evidence" value="ECO:0007669"/>
    <property type="project" value="UniProtKB-KW"/>
</dbReference>
<feature type="domain" description="NmrA-like" evidence="3">
    <location>
        <begin position="19"/>
        <end position="154"/>
    </location>
</feature>
<proteinExistence type="predicted"/>
<dbReference type="InterPro" id="IPR036291">
    <property type="entry name" value="NAD(P)-bd_dom_sf"/>
</dbReference>
<keyword evidence="1" id="KW-0521">NADP</keyword>
<organism evidence="4 5">
    <name type="scientific">Cytospora chrysosperma</name>
    <name type="common">Cytospora canker fungus</name>
    <name type="synonym">Sphaeria chrysosperma</name>
    <dbReference type="NCBI Taxonomy" id="252740"/>
    <lineage>
        <taxon>Eukaryota</taxon>
        <taxon>Fungi</taxon>
        <taxon>Dikarya</taxon>
        <taxon>Ascomycota</taxon>
        <taxon>Pezizomycotina</taxon>
        <taxon>Sordariomycetes</taxon>
        <taxon>Sordariomycetidae</taxon>
        <taxon>Diaporthales</taxon>
        <taxon>Cytosporaceae</taxon>
        <taxon>Cytospora</taxon>
    </lineage>
</organism>
<dbReference type="InterPro" id="IPR008030">
    <property type="entry name" value="NmrA-like"/>
</dbReference>
<keyword evidence="5" id="KW-1185">Reference proteome</keyword>
<name>A0A423VZB9_CYTCH</name>
<dbReference type="InterPro" id="IPR051609">
    <property type="entry name" value="NmrA/Isoflavone_reductase-like"/>
</dbReference>
<evidence type="ECO:0000259" key="3">
    <source>
        <dbReference type="Pfam" id="PF05368"/>
    </source>
</evidence>
<dbReference type="Gene3D" id="3.40.50.720">
    <property type="entry name" value="NAD(P)-binding Rossmann-like Domain"/>
    <property type="match status" value="1"/>
</dbReference>
<evidence type="ECO:0000256" key="2">
    <source>
        <dbReference type="ARBA" id="ARBA00023002"/>
    </source>
</evidence>
<dbReference type="CDD" id="cd05259">
    <property type="entry name" value="PCBER_SDR_a"/>
    <property type="match status" value="1"/>
</dbReference>
<sequence length="338" mass="37378">MSPKYAKDQPASFDNCIEKVAIVGNKASGHIGSYFIRELLKTGKHTVTALTRQDSTSKLPEGVHPVRINYDDQSSLVSALRGQQFLVISLNPSAPKDTQSRLVRAAAEAGVPYIMPNTYGPDPLNEAMMTQVMAGTPFFRIRGEIEQLGASSWVAFGCGFWYEWSLAGSADCFGCDVGKREMTFFDDGAEKITTTTWAQCGRALAAFLSLKVYPVDEHDKAPAIDNWANKSLYVSSFRVSQKDMFESVKRLTGTTDADWKIDYVSSEERFKEGQEAMKKGDRGGFARQLYARIFYPTGEGDHSRLGLADEELGLPHEDMDAATKEGLRLLSQGKLSYD</sequence>
<dbReference type="OrthoDB" id="419598at2759"/>
<dbReference type="STRING" id="252740.A0A423VZB9"/>
<comment type="caution">
    <text evidence="4">The sequence shown here is derived from an EMBL/GenBank/DDBJ whole genome shotgun (WGS) entry which is preliminary data.</text>
</comment>
<evidence type="ECO:0000313" key="5">
    <source>
        <dbReference type="Proteomes" id="UP000284375"/>
    </source>
</evidence>